<gene>
    <name evidence="1" type="ORF">CR513_35755</name>
</gene>
<dbReference type="AlphaFoldDB" id="A0A371FYE5"/>
<reference evidence="1" key="1">
    <citation type="submission" date="2018-05" db="EMBL/GenBank/DDBJ databases">
        <title>Draft genome of Mucuna pruriens seed.</title>
        <authorList>
            <person name="Nnadi N.E."/>
            <person name="Vos R."/>
            <person name="Hasami M.H."/>
            <person name="Devisetty U.K."/>
            <person name="Aguiy J.C."/>
        </authorList>
    </citation>
    <scope>NUCLEOTIDE SEQUENCE [LARGE SCALE GENOMIC DNA]</scope>
    <source>
        <strain evidence="1">JCA_2017</strain>
    </source>
</reference>
<accession>A0A371FYE5</accession>
<dbReference type="EMBL" id="QJKJ01007386">
    <property type="protein sequence ID" value="RDX83336.1"/>
    <property type="molecule type" value="Genomic_DNA"/>
</dbReference>
<name>A0A371FYE5_MUCPR</name>
<sequence length="144" mass="16594">MEHQKPYQRGAGTTKRCEQWAGVQRQFRSRPKSKRGFRGLVPDLGECPLRNSQISLLVSLEERLHAIEGGDKYGLEVVDLCLIPNVGLLEDFKTLEFDKYKGSSCPHVHLAMYCRKMATYIYDNNLTGAELSWYVSLERRRIKT</sequence>
<keyword evidence="2" id="KW-1185">Reference proteome</keyword>
<evidence type="ECO:0000313" key="1">
    <source>
        <dbReference type="EMBL" id="RDX83336.1"/>
    </source>
</evidence>
<comment type="caution">
    <text evidence="1">The sequence shown here is derived from an EMBL/GenBank/DDBJ whole genome shotgun (WGS) entry which is preliminary data.</text>
</comment>
<evidence type="ECO:0000313" key="2">
    <source>
        <dbReference type="Proteomes" id="UP000257109"/>
    </source>
</evidence>
<dbReference type="Proteomes" id="UP000257109">
    <property type="component" value="Unassembled WGS sequence"/>
</dbReference>
<protein>
    <submittedName>
        <fullName evidence="1">Uncharacterized protein</fullName>
    </submittedName>
</protein>
<feature type="non-terminal residue" evidence="1">
    <location>
        <position position="1"/>
    </location>
</feature>
<dbReference type="OrthoDB" id="10633997at2759"/>
<organism evidence="1 2">
    <name type="scientific">Mucuna pruriens</name>
    <name type="common">Velvet bean</name>
    <name type="synonym">Dolichos pruriens</name>
    <dbReference type="NCBI Taxonomy" id="157652"/>
    <lineage>
        <taxon>Eukaryota</taxon>
        <taxon>Viridiplantae</taxon>
        <taxon>Streptophyta</taxon>
        <taxon>Embryophyta</taxon>
        <taxon>Tracheophyta</taxon>
        <taxon>Spermatophyta</taxon>
        <taxon>Magnoliopsida</taxon>
        <taxon>eudicotyledons</taxon>
        <taxon>Gunneridae</taxon>
        <taxon>Pentapetalae</taxon>
        <taxon>rosids</taxon>
        <taxon>fabids</taxon>
        <taxon>Fabales</taxon>
        <taxon>Fabaceae</taxon>
        <taxon>Papilionoideae</taxon>
        <taxon>50 kb inversion clade</taxon>
        <taxon>NPAAA clade</taxon>
        <taxon>indigoferoid/millettioid clade</taxon>
        <taxon>Phaseoleae</taxon>
        <taxon>Mucuna</taxon>
    </lineage>
</organism>
<proteinExistence type="predicted"/>